<feature type="region of interest" description="Disordered" evidence="1">
    <location>
        <begin position="745"/>
        <end position="780"/>
    </location>
</feature>
<feature type="region of interest" description="Disordered" evidence="1">
    <location>
        <begin position="221"/>
        <end position="245"/>
    </location>
</feature>
<dbReference type="STRING" id="741276.A0A2S5B1A8"/>
<feature type="region of interest" description="Disordered" evidence="1">
    <location>
        <begin position="1"/>
        <end position="203"/>
    </location>
</feature>
<evidence type="ECO:0000256" key="1">
    <source>
        <dbReference type="SAM" id="MobiDB-lite"/>
    </source>
</evidence>
<feature type="compositionally biased region" description="Polar residues" evidence="1">
    <location>
        <begin position="313"/>
        <end position="324"/>
    </location>
</feature>
<dbReference type="EMBL" id="PJQD01000115">
    <property type="protein sequence ID" value="POY70546.1"/>
    <property type="molecule type" value="Genomic_DNA"/>
</dbReference>
<organism evidence="2 3">
    <name type="scientific">Rhodotorula taiwanensis</name>
    <dbReference type="NCBI Taxonomy" id="741276"/>
    <lineage>
        <taxon>Eukaryota</taxon>
        <taxon>Fungi</taxon>
        <taxon>Dikarya</taxon>
        <taxon>Basidiomycota</taxon>
        <taxon>Pucciniomycotina</taxon>
        <taxon>Microbotryomycetes</taxon>
        <taxon>Sporidiobolales</taxon>
        <taxon>Sporidiobolaceae</taxon>
        <taxon>Rhodotorula</taxon>
    </lineage>
</organism>
<name>A0A2S5B1A8_9BASI</name>
<accession>A0A2S5B1A8</accession>
<comment type="caution">
    <text evidence="2">The sequence shown here is derived from an EMBL/GenBank/DDBJ whole genome shotgun (WGS) entry which is preliminary data.</text>
</comment>
<feature type="compositionally biased region" description="Low complexity" evidence="1">
    <location>
        <begin position="151"/>
        <end position="203"/>
    </location>
</feature>
<sequence>MSRQTGTNLDTVETPTTPRRAAAYPSQTLRNEVPAVSSPTASPPSTPRGSAFLGRASASSPVSQPRTPNRATESPALVSGGASVRRPLHTPPVLLPSLSDSIGDRHHTPSPPRSPALVQQQPDATPSPSPRRRPQAMYDAAGTVDLAAVASGSTTSLRSSSFSPLAPASAPLQQTRSTDSATTTSSASATSSASDAENENSWASSWIDHELEFGDDSLASNLKMGATSTSHNEKSGGDAATSSPFRLGGIFGTVGGSVQSFPGPVDGQPDLDEPEELLTDLTPMPLGPSATSTGHARTDSPPPALPTIAPLFSSATPTRQQQRPANPDVVVGSKVPRALEPDGRDDKPRPLSEFDWAAAYGEAPATDCDVASRLSMEAPTVGGTVQTDLETAGGNQVSELGSGRTSSAAGDSLASAREAPALDHLEANGTPEGPSAAGATATDHSILPDSGPASNPPLRPLSWVERPASRASVRSTAPGTPLVPGSPAPPRPPRRQPSNVSLASVRNAGPAATASPAVPVTAPLTSMVEAIPGMAVMADSPRPESVATSSSYATADASPSIPSSSQPNRHSRTFSGDAVASSYRAPLTPSPARKERGPAPVVPVKSARRASLLVRQRSSEPGGAVRKSSTAEVPSPVSKEELERTEVREDLPAAEAVSSSLLPIEVGSEPLRDSAAYDLADIADIYARNSLYYPTPDETPRASRALHPTLDLTDAAASPGAEAIVTTGSAKREASAAALFAATGLSPTESTSPPKPAPLVIPITGVSSEQSPRTARGDAKARAAAFIDDLKRAKAAEAASFAPALAEPTFSASALGPSQEDISRESTPPPPPPSSTKRPSEDLSIYSDASRRPSYDVLNRSTSNLASLRRPSETTLPTSATISGDLRSFAPQVPLLRRRPLPTAVIIASELRSAAGTRERCRVYEHKLNELGRVRSRLDEWVLAISEGHRSIQASPDARAHSPIRSRRGRQESSGSTFAPRGDGYRATEITRGSFSSHDAIPSAPYPGVLGMTPTRTTSHTSLGSGLVSASSGAGGKSFFSGLGRGSLGRRMSKREHGGGPPSRSSAKSSIRSPISGPVQIISSTNTALAPVSDELHTRASPGGGHRASFDSRLSSPAQSPKASRNSFAYGSSTSLPPSSASIPTFQVTRGSIYYDNGEKDVASQVADLDEEKLARLADILPHATRADLAAALEDAGGDDVLAISVYLSAH</sequence>
<reference evidence="2 3" key="1">
    <citation type="journal article" date="2018" name="Front. Microbiol.">
        <title>Prospects for Fungal Bioremediation of Acidic Radioactive Waste Sites: Characterization and Genome Sequence of Rhodotorula taiwanensis MD1149.</title>
        <authorList>
            <person name="Tkavc R."/>
            <person name="Matrosova V.Y."/>
            <person name="Grichenko O.E."/>
            <person name="Gostincar C."/>
            <person name="Volpe R.P."/>
            <person name="Klimenkova P."/>
            <person name="Gaidamakova E.K."/>
            <person name="Zhou C.E."/>
            <person name="Stewart B.J."/>
            <person name="Lyman M.G."/>
            <person name="Malfatti S.A."/>
            <person name="Rubinfeld B."/>
            <person name="Courtot M."/>
            <person name="Singh J."/>
            <person name="Dalgard C.L."/>
            <person name="Hamilton T."/>
            <person name="Frey K.G."/>
            <person name="Gunde-Cimerman N."/>
            <person name="Dugan L."/>
            <person name="Daly M.J."/>
        </authorList>
    </citation>
    <scope>NUCLEOTIDE SEQUENCE [LARGE SCALE GENOMIC DNA]</scope>
    <source>
        <strain evidence="2 3">MD1149</strain>
    </source>
</reference>
<dbReference type="AlphaFoldDB" id="A0A2S5B1A8"/>
<feature type="compositionally biased region" description="Basic and acidic residues" evidence="1">
    <location>
        <begin position="638"/>
        <end position="648"/>
    </location>
</feature>
<feature type="region of interest" description="Disordered" evidence="1">
    <location>
        <begin position="810"/>
        <end position="849"/>
    </location>
</feature>
<proteinExistence type="predicted"/>
<feature type="region of interest" description="Disordered" evidence="1">
    <location>
        <begin position="539"/>
        <end position="648"/>
    </location>
</feature>
<feature type="compositionally biased region" description="Low complexity" evidence="1">
    <location>
        <begin position="1022"/>
        <end position="1042"/>
    </location>
</feature>
<feature type="compositionally biased region" description="Acidic residues" evidence="1">
    <location>
        <begin position="269"/>
        <end position="278"/>
    </location>
</feature>
<evidence type="ECO:0000313" key="3">
    <source>
        <dbReference type="Proteomes" id="UP000237144"/>
    </source>
</evidence>
<feature type="compositionally biased region" description="Polar residues" evidence="1">
    <location>
        <begin position="1112"/>
        <end position="1131"/>
    </location>
</feature>
<feature type="region of interest" description="Disordered" evidence="1">
    <location>
        <begin position="379"/>
        <end position="520"/>
    </location>
</feature>
<feature type="compositionally biased region" description="Low complexity" evidence="1">
    <location>
        <begin position="508"/>
        <end position="520"/>
    </location>
</feature>
<feature type="compositionally biased region" description="Low complexity" evidence="1">
    <location>
        <begin position="545"/>
        <end position="560"/>
    </location>
</feature>
<feature type="compositionally biased region" description="Polar residues" evidence="1">
    <location>
        <begin position="383"/>
        <end position="409"/>
    </location>
</feature>
<dbReference type="Proteomes" id="UP000237144">
    <property type="component" value="Unassembled WGS sequence"/>
</dbReference>
<feature type="compositionally biased region" description="Polar residues" evidence="1">
    <location>
        <begin position="1"/>
        <end position="17"/>
    </location>
</feature>
<gene>
    <name evidence="2" type="ORF">BMF94_6460</name>
</gene>
<feature type="compositionally biased region" description="Low complexity" evidence="1">
    <location>
        <begin position="1132"/>
        <end position="1142"/>
    </location>
</feature>
<feature type="region of interest" description="Disordered" evidence="1">
    <location>
        <begin position="257"/>
        <end position="355"/>
    </location>
</feature>
<evidence type="ECO:0000313" key="2">
    <source>
        <dbReference type="EMBL" id="POY70546.1"/>
    </source>
</evidence>
<protein>
    <submittedName>
        <fullName evidence="2">Uncharacterized protein</fullName>
    </submittedName>
</protein>
<feature type="compositionally biased region" description="Polar residues" evidence="1">
    <location>
        <begin position="117"/>
        <end position="126"/>
    </location>
</feature>
<feature type="region of interest" description="Disordered" evidence="1">
    <location>
        <begin position="952"/>
        <end position="1142"/>
    </location>
</feature>
<feature type="compositionally biased region" description="Basic and acidic residues" evidence="1">
    <location>
        <begin position="337"/>
        <end position="352"/>
    </location>
</feature>
<keyword evidence="3" id="KW-1185">Reference proteome</keyword>
<dbReference type="OrthoDB" id="2413468at2759"/>
<feature type="compositionally biased region" description="Low complexity" evidence="1">
    <location>
        <begin position="1062"/>
        <end position="1077"/>
    </location>
</feature>
<feature type="compositionally biased region" description="Polar residues" evidence="1">
    <location>
        <begin position="57"/>
        <end position="72"/>
    </location>
</feature>